<dbReference type="OrthoDB" id="7161229at2"/>
<dbReference type="AlphaFoldDB" id="A0A4Q7DQ28"/>
<reference evidence="2 3" key="1">
    <citation type="submission" date="2018-10" db="EMBL/GenBank/DDBJ databases">
        <title>An updated phylogeny of the Alphaproteobacteria reveals that the parasitic Rickettsiales and Holosporales have independent origins.</title>
        <authorList>
            <person name="Munoz-Gomez S.A."/>
            <person name="Hess S."/>
            <person name="Burger G."/>
            <person name="Lang B.F."/>
            <person name="Susko E."/>
            <person name="Slamovits C.H."/>
            <person name="Roger A.J."/>
        </authorList>
    </citation>
    <scope>NUCLEOTIDE SEQUENCE [LARGE SCALE GENOMIC DNA]</scope>
    <source>
        <strain evidence="2">HOLO01</strain>
    </source>
</reference>
<keyword evidence="3" id="KW-1185">Reference proteome</keyword>
<evidence type="ECO:0000313" key="3">
    <source>
        <dbReference type="Proteomes" id="UP000293550"/>
    </source>
</evidence>
<protein>
    <recommendedName>
        <fullName evidence="4">Cell envelope integrity protein TolA</fullName>
    </recommendedName>
</protein>
<accession>A0A4Q7DQ28</accession>
<dbReference type="Gene3D" id="3.30.1150.10">
    <property type="match status" value="1"/>
</dbReference>
<sequence length="315" mass="35114">MMRNFVIASLILHAAVVLLFCIGIGNPFQKTLKDQQPLLIDFVNIAEKSAAPKLSPQQKIEPVKPKPQPEPEVKPEPKPEPEPVSKPQEAEKPKPQEQKPPEPEKVEEPVKPESIPVKKKEPPKKKEEKKPDPKKSDSKKTENPKPKEIKNHKAEVNLKKDKVVSKPDKDKKTDPKAKKQLKASLDDLLKDVDKDSDESQGDDGAPAETIGDTVTASEIDALRQHMRKCWVVPAGIKGAKDMAVDIKMELSKDGTVIKADIVDKSRMARDSAFRTAAESAKRAALDPQCSPLPLPPGKYDQWKNLEFSFNPKDMY</sequence>
<evidence type="ECO:0000256" key="1">
    <source>
        <dbReference type="SAM" id="MobiDB-lite"/>
    </source>
</evidence>
<name>A0A4Q7DQ28_9PROT</name>
<dbReference type="SUPFAM" id="SSF74653">
    <property type="entry name" value="TolA/TonB C-terminal domain"/>
    <property type="match status" value="1"/>
</dbReference>
<gene>
    <name evidence="2" type="ORF">EQU50_00765</name>
</gene>
<evidence type="ECO:0008006" key="4">
    <source>
        <dbReference type="Google" id="ProtNLM"/>
    </source>
</evidence>
<evidence type="ECO:0000313" key="2">
    <source>
        <dbReference type="EMBL" id="RZI47146.1"/>
    </source>
</evidence>
<feature type="compositionally biased region" description="Basic and acidic residues" evidence="1">
    <location>
        <begin position="184"/>
        <end position="193"/>
    </location>
</feature>
<dbReference type="Proteomes" id="UP000293550">
    <property type="component" value="Unassembled WGS sequence"/>
</dbReference>
<feature type="compositionally biased region" description="Basic and acidic residues" evidence="1">
    <location>
        <begin position="61"/>
        <end position="177"/>
    </location>
</feature>
<feature type="region of interest" description="Disordered" evidence="1">
    <location>
        <begin position="51"/>
        <end position="213"/>
    </location>
</feature>
<dbReference type="RefSeq" id="WP_130153258.1">
    <property type="nucleotide sequence ID" value="NZ_SCFB01000001.1"/>
</dbReference>
<organism evidence="2 3">
    <name type="scientific">Candidatus Finniella inopinata</name>
    <dbReference type="NCBI Taxonomy" id="1696036"/>
    <lineage>
        <taxon>Bacteria</taxon>
        <taxon>Pseudomonadati</taxon>
        <taxon>Pseudomonadota</taxon>
        <taxon>Alphaproteobacteria</taxon>
        <taxon>Holosporales</taxon>
        <taxon>Candidatus Paracaedibacteraceae</taxon>
        <taxon>Candidatus Finniella</taxon>
    </lineage>
</organism>
<proteinExistence type="predicted"/>
<comment type="caution">
    <text evidence="2">The sequence shown here is derived from an EMBL/GenBank/DDBJ whole genome shotgun (WGS) entry which is preliminary data.</text>
</comment>
<dbReference type="EMBL" id="SCFB01000001">
    <property type="protein sequence ID" value="RZI47146.1"/>
    <property type="molecule type" value="Genomic_DNA"/>
</dbReference>